<dbReference type="AlphaFoldDB" id="A0A2P6NR66"/>
<dbReference type="InterPro" id="IPR011993">
    <property type="entry name" value="PH-like_dom_sf"/>
</dbReference>
<dbReference type="Proteomes" id="UP000241769">
    <property type="component" value="Unassembled WGS sequence"/>
</dbReference>
<evidence type="ECO:0000313" key="4">
    <source>
        <dbReference type="Proteomes" id="UP000241769"/>
    </source>
</evidence>
<organism evidence="3 4">
    <name type="scientific">Planoprotostelium fungivorum</name>
    <dbReference type="NCBI Taxonomy" id="1890364"/>
    <lineage>
        <taxon>Eukaryota</taxon>
        <taxon>Amoebozoa</taxon>
        <taxon>Evosea</taxon>
        <taxon>Variosea</taxon>
        <taxon>Cavosteliida</taxon>
        <taxon>Cavosteliaceae</taxon>
        <taxon>Planoprotostelium</taxon>
    </lineage>
</organism>
<evidence type="ECO:0000313" key="3">
    <source>
        <dbReference type="EMBL" id="PRP86445.1"/>
    </source>
</evidence>
<dbReference type="InParanoid" id="A0A2P6NR66"/>
<dbReference type="PROSITE" id="PS50003">
    <property type="entry name" value="PH_DOMAIN"/>
    <property type="match status" value="1"/>
</dbReference>
<dbReference type="SUPFAM" id="SSF50729">
    <property type="entry name" value="PH domain-like"/>
    <property type="match status" value="1"/>
</dbReference>
<dbReference type="FunFam" id="2.30.29.30:FF:000286">
    <property type="entry name" value="PH-protein kinase domain containing protein"/>
    <property type="match status" value="1"/>
</dbReference>
<dbReference type="Pfam" id="PF00169">
    <property type="entry name" value="PH"/>
    <property type="match status" value="1"/>
</dbReference>
<dbReference type="GO" id="GO:0005547">
    <property type="term" value="F:phosphatidylinositol-3,4,5-trisphosphate binding"/>
    <property type="evidence" value="ECO:0007669"/>
    <property type="project" value="UniProtKB-ARBA"/>
</dbReference>
<dbReference type="SMART" id="SM00233">
    <property type="entry name" value="PH"/>
    <property type="match status" value="1"/>
</dbReference>
<reference evidence="3 4" key="1">
    <citation type="journal article" date="2018" name="Genome Biol. Evol.">
        <title>Multiple Roots of Fruiting Body Formation in Amoebozoa.</title>
        <authorList>
            <person name="Hillmann F."/>
            <person name="Forbes G."/>
            <person name="Novohradska S."/>
            <person name="Ferling I."/>
            <person name="Riege K."/>
            <person name="Groth M."/>
            <person name="Westermann M."/>
            <person name="Marz M."/>
            <person name="Spaller T."/>
            <person name="Winckler T."/>
            <person name="Schaap P."/>
            <person name="Glockner G."/>
        </authorList>
    </citation>
    <scope>NUCLEOTIDE SEQUENCE [LARGE SCALE GENOMIC DNA]</scope>
    <source>
        <strain evidence="3 4">Jena</strain>
    </source>
</reference>
<feature type="region of interest" description="Disordered" evidence="1">
    <location>
        <begin position="121"/>
        <end position="188"/>
    </location>
</feature>
<dbReference type="PANTHER" id="PTHR14336">
    <property type="entry name" value="TANDEM PH DOMAIN CONTAINING PROTEIN"/>
    <property type="match status" value="1"/>
</dbReference>
<name>A0A2P6NR66_9EUKA</name>
<accession>A0A2P6NR66</accession>
<dbReference type="InterPro" id="IPR051707">
    <property type="entry name" value="PI-Interact_SigTrans_Reg"/>
</dbReference>
<feature type="domain" description="PH" evidence="2">
    <location>
        <begin position="20"/>
        <end position="124"/>
    </location>
</feature>
<protein>
    <recommendedName>
        <fullName evidence="2">PH domain-containing protein</fullName>
    </recommendedName>
</protein>
<proteinExistence type="predicted"/>
<dbReference type="InterPro" id="IPR001849">
    <property type="entry name" value="PH_domain"/>
</dbReference>
<gene>
    <name evidence="3" type="ORF">PROFUN_05364</name>
</gene>
<dbReference type="EMBL" id="MDYQ01000031">
    <property type="protein sequence ID" value="PRP86445.1"/>
    <property type="molecule type" value="Genomic_DNA"/>
</dbReference>
<dbReference type="OrthoDB" id="430364at2759"/>
<evidence type="ECO:0000259" key="2">
    <source>
        <dbReference type="PROSITE" id="PS50003"/>
    </source>
</evidence>
<dbReference type="PANTHER" id="PTHR14336:SF8">
    <property type="entry name" value="PROTEIN OPY1"/>
    <property type="match status" value="1"/>
</dbReference>
<keyword evidence="4" id="KW-1185">Reference proteome</keyword>
<comment type="caution">
    <text evidence="3">The sequence shown here is derived from an EMBL/GenBank/DDBJ whole genome shotgun (WGS) entry which is preliminary data.</text>
</comment>
<dbReference type="Gene3D" id="2.30.29.30">
    <property type="entry name" value="Pleckstrin-homology domain (PH domain)/Phosphotyrosine-binding domain (PTB)"/>
    <property type="match status" value="1"/>
</dbReference>
<sequence length="188" mass="20972">MGGLKLGREAQNKYDEARQNPDHAGFLEKKGAKRKNWNARWFVMKDNYLFYSKSKKANPQGIINLHGCTVVKPEGLNSRPTCFNVLAPKSVSIDSKWTNRLYFFAAKDDTEMKDWIKAIERASQKPSERQGEANSKETAKSDPSPREERPSSPGGPGSGSDDSDEENGTREKITTPTLPLPDDPGRSD</sequence>
<evidence type="ECO:0000256" key="1">
    <source>
        <dbReference type="SAM" id="MobiDB-lite"/>
    </source>
</evidence>
<feature type="compositionally biased region" description="Basic and acidic residues" evidence="1">
    <location>
        <begin position="121"/>
        <end position="150"/>
    </location>
</feature>
<feature type="region of interest" description="Disordered" evidence="1">
    <location>
        <begin position="1"/>
        <end position="29"/>
    </location>
</feature>